<feature type="transmembrane region" description="Helical" evidence="1">
    <location>
        <begin position="299"/>
        <end position="325"/>
    </location>
</feature>
<feature type="transmembrane region" description="Helical" evidence="1">
    <location>
        <begin position="52"/>
        <end position="75"/>
    </location>
</feature>
<feature type="transmembrane region" description="Helical" evidence="1">
    <location>
        <begin position="87"/>
        <end position="106"/>
    </location>
</feature>
<proteinExistence type="predicted"/>
<feature type="transmembrane region" description="Helical" evidence="1">
    <location>
        <begin position="474"/>
        <end position="498"/>
    </location>
</feature>
<keyword evidence="1" id="KW-0812">Transmembrane</keyword>
<dbReference type="InterPro" id="IPR029058">
    <property type="entry name" value="AB_hydrolase_fold"/>
</dbReference>
<evidence type="ECO:0000313" key="3">
    <source>
        <dbReference type="Proteomes" id="UP001431209"/>
    </source>
</evidence>
<dbReference type="Gene3D" id="3.40.50.1820">
    <property type="entry name" value="alpha/beta hydrolase"/>
    <property type="match status" value="1"/>
</dbReference>
<feature type="transmembrane region" description="Helical" evidence="1">
    <location>
        <begin position="389"/>
        <end position="411"/>
    </location>
</feature>
<keyword evidence="1" id="KW-0472">Membrane</keyword>
<feature type="transmembrane region" description="Helical" evidence="1">
    <location>
        <begin position="534"/>
        <end position="553"/>
    </location>
</feature>
<organism evidence="2 3">
    <name type="scientific">Acrasis kona</name>
    <dbReference type="NCBI Taxonomy" id="1008807"/>
    <lineage>
        <taxon>Eukaryota</taxon>
        <taxon>Discoba</taxon>
        <taxon>Heterolobosea</taxon>
        <taxon>Tetramitia</taxon>
        <taxon>Eutetramitia</taxon>
        <taxon>Acrasidae</taxon>
        <taxon>Acrasis</taxon>
    </lineage>
</organism>
<accession>A0AAW2YRE5</accession>
<sequence>MAMMNFVLASLLSKCVQFIVVIWRKEQFMEITSKMANFAETLGCGFSRWLDLIFQLLLFLILEVMPLIAGAIYTIMYGGNVNIGFQAYLTFGTFASLAIVLLWWIGTTIESYKRVFMFFCSKKTVFSRLKIKDIDDAQLHAEKISEVDQIIEEASLEDPNAEEGTPIFSAKNLSTRDRSDSYVSQNYGSVTFTDNLKKEEDEEEFIDIKSVVTSPDSRTNDYDSTSIATGDDEDFFEIRVGSDRNGRPTLNKLDSAANVVDIEIERNLFVLVTYFCCVMPIGIPNYLKRKSSEFKRAKIYFRVSQLWIVLMVLVVIAGISIIGVFNQWKLYAVATVIVTCVLADLVMSRVLIIPYHRPSRKRFAHAWNVNIVQRYIALVEEVFYHSPSVIFRAMTMLCYLFLIIFTVSLLYGFNHSSIIFGPLAALSMIVSWLYIMRFNYLPMKNYLLRVTGFERLIVVHPRRRYLHNEKEHQGFRIASVVSFVMVSLTLEIAIMITVLVMTGWQSFLFFLALCFSVCFVVFKRFDVDAAEVMVVFFSIFLITVGGVFVLGTLSVQSGSVQKNYAQVGVHMNASSKPYPICGQSWYGYSAVDYGFIASLAYEGEPYFTMDLNTWFGNDLSVIYQYNSTVTFFDLYDAAKNLSIITVRGTDTPLDMIQDLDIWKETLLLQTASVVGPFVSFWPDQLTIGIIKWVSKLETMTMNAKVNGEDRFYYTVLDDYVRNISQYRQVIMVGHSLGGGLCKIVGSRYGIPAITFSAPGVVNSRDKFGISLDAINKWSVSIRPHVDLVSRIDKDGGMIQFVDCELTFDKCHSIVRTTRSLIESCGSDERGRWIEL</sequence>
<protein>
    <recommendedName>
        <fullName evidence="4">Fungal lipase-like domain-containing protein</fullName>
    </recommendedName>
</protein>
<gene>
    <name evidence="2" type="ORF">AKO1_007778</name>
</gene>
<feature type="transmembrane region" description="Helical" evidence="1">
    <location>
        <begin position="331"/>
        <end position="352"/>
    </location>
</feature>
<dbReference type="SUPFAM" id="SSF53474">
    <property type="entry name" value="alpha/beta-Hydrolases"/>
    <property type="match status" value="1"/>
</dbReference>
<dbReference type="EMBL" id="JAOPGA020000576">
    <property type="protein sequence ID" value="KAL0479521.1"/>
    <property type="molecule type" value="Genomic_DNA"/>
</dbReference>
<reference evidence="2 3" key="1">
    <citation type="submission" date="2024-03" db="EMBL/GenBank/DDBJ databases">
        <title>The Acrasis kona genome and developmental transcriptomes reveal deep origins of eukaryotic multicellular pathways.</title>
        <authorList>
            <person name="Sheikh S."/>
            <person name="Fu C.-J."/>
            <person name="Brown M.W."/>
            <person name="Baldauf S.L."/>
        </authorList>
    </citation>
    <scope>NUCLEOTIDE SEQUENCE [LARGE SCALE GENOMIC DNA]</scope>
    <source>
        <strain evidence="2 3">ATCC MYA-3509</strain>
    </source>
</reference>
<evidence type="ECO:0000256" key="1">
    <source>
        <dbReference type="SAM" id="Phobius"/>
    </source>
</evidence>
<keyword evidence="1" id="KW-1133">Transmembrane helix</keyword>
<keyword evidence="3" id="KW-1185">Reference proteome</keyword>
<feature type="transmembrane region" description="Helical" evidence="1">
    <location>
        <begin position="504"/>
        <end position="522"/>
    </location>
</feature>
<evidence type="ECO:0000313" key="2">
    <source>
        <dbReference type="EMBL" id="KAL0479521.1"/>
    </source>
</evidence>
<evidence type="ECO:0008006" key="4">
    <source>
        <dbReference type="Google" id="ProtNLM"/>
    </source>
</evidence>
<comment type="caution">
    <text evidence="2">The sequence shown here is derived from an EMBL/GenBank/DDBJ whole genome shotgun (WGS) entry which is preliminary data.</text>
</comment>
<feature type="transmembrane region" description="Helical" evidence="1">
    <location>
        <begin position="417"/>
        <end position="435"/>
    </location>
</feature>
<name>A0AAW2YRE5_9EUKA</name>
<dbReference type="AlphaFoldDB" id="A0AAW2YRE5"/>
<dbReference type="Proteomes" id="UP001431209">
    <property type="component" value="Unassembled WGS sequence"/>
</dbReference>